<feature type="transmembrane region" description="Helical" evidence="11">
    <location>
        <begin position="1528"/>
        <end position="1548"/>
    </location>
</feature>
<dbReference type="Gene3D" id="3.40.50.300">
    <property type="entry name" value="P-loop containing nucleotide triphosphate hydrolases"/>
    <property type="match status" value="5"/>
</dbReference>
<comment type="caution">
    <text evidence="13">The sequence shown here is derived from an EMBL/GenBank/DDBJ whole genome shotgun (WGS) entry which is preliminary data.</text>
</comment>
<feature type="region of interest" description="Disordered" evidence="10">
    <location>
        <begin position="1"/>
        <end position="20"/>
    </location>
</feature>
<organism evidence="13 14">
    <name type="scientific">Turnera subulata</name>
    <dbReference type="NCBI Taxonomy" id="218843"/>
    <lineage>
        <taxon>Eukaryota</taxon>
        <taxon>Viridiplantae</taxon>
        <taxon>Streptophyta</taxon>
        <taxon>Embryophyta</taxon>
        <taxon>Tracheophyta</taxon>
        <taxon>Spermatophyta</taxon>
        <taxon>Magnoliopsida</taxon>
        <taxon>eudicotyledons</taxon>
        <taxon>Gunneridae</taxon>
        <taxon>Pentapetalae</taxon>
        <taxon>rosids</taxon>
        <taxon>fabids</taxon>
        <taxon>Malpighiales</taxon>
        <taxon>Passifloraceae</taxon>
        <taxon>Turnera</taxon>
    </lineage>
</organism>
<evidence type="ECO:0000313" key="13">
    <source>
        <dbReference type="EMBL" id="KAJ4823600.1"/>
    </source>
</evidence>
<feature type="transmembrane region" description="Helical" evidence="11">
    <location>
        <begin position="1500"/>
        <end position="1522"/>
    </location>
</feature>
<dbReference type="InterPro" id="IPR003439">
    <property type="entry name" value="ABC_transporter-like_ATP-bd"/>
</dbReference>
<evidence type="ECO:0000256" key="5">
    <source>
        <dbReference type="ARBA" id="ARBA00022737"/>
    </source>
</evidence>
<dbReference type="PANTHER" id="PTHR48040">
    <property type="entry name" value="PLEIOTROPIC DRUG RESISTANCE PROTEIN 1-LIKE ISOFORM X1"/>
    <property type="match status" value="1"/>
</dbReference>
<evidence type="ECO:0000256" key="2">
    <source>
        <dbReference type="ARBA" id="ARBA00006012"/>
    </source>
</evidence>
<feature type="domain" description="ABC transporter" evidence="12">
    <location>
        <begin position="116"/>
        <end position="550"/>
    </location>
</feature>
<keyword evidence="3" id="KW-0813">Transport</keyword>
<dbReference type="GO" id="GO:0140359">
    <property type="term" value="F:ABC-type transporter activity"/>
    <property type="evidence" value="ECO:0007669"/>
    <property type="project" value="InterPro"/>
</dbReference>
<evidence type="ECO:0000313" key="14">
    <source>
        <dbReference type="Proteomes" id="UP001141552"/>
    </source>
</evidence>
<evidence type="ECO:0000256" key="10">
    <source>
        <dbReference type="SAM" id="MobiDB-lite"/>
    </source>
</evidence>
<dbReference type="Proteomes" id="UP001141552">
    <property type="component" value="Unassembled WGS sequence"/>
</dbReference>
<reference evidence="13" key="2">
    <citation type="journal article" date="2023" name="Plants (Basel)">
        <title>Annotation of the Turnera subulata (Passifloraceae) Draft Genome Reveals the S-Locus Evolved after the Divergence of Turneroideae from Passifloroideae in a Stepwise Manner.</title>
        <authorList>
            <person name="Henning P.M."/>
            <person name="Roalson E.H."/>
            <person name="Mir W."/>
            <person name="McCubbin A.G."/>
            <person name="Shore J.S."/>
        </authorList>
    </citation>
    <scope>NUCLEOTIDE SEQUENCE</scope>
    <source>
        <strain evidence="13">F60SS</strain>
    </source>
</reference>
<evidence type="ECO:0000256" key="1">
    <source>
        <dbReference type="ARBA" id="ARBA00004141"/>
    </source>
</evidence>
<evidence type="ECO:0000256" key="3">
    <source>
        <dbReference type="ARBA" id="ARBA00022448"/>
    </source>
</evidence>
<accession>A0A9Q0F201</accession>
<protein>
    <recommendedName>
        <fullName evidence="12">ABC transporter domain-containing protein</fullName>
    </recommendedName>
</protein>
<dbReference type="InterPro" id="IPR027417">
    <property type="entry name" value="P-loop_NTPase"/>
</dbReference>
<sequence>MVSSCEHGTPQHDQDDETCSSHWASIERLPTLERTTAALFQQEQADGKAVKGDGDDIDKQKTNQRKIVNVTKLGAEDRHAFMERLIKDVENDNFKLLHKLRQKFDMVGIQLPTVEVRFQNLCVEAECEGLVDLSCLRQRAKLGILKDVSGIIKPGRMTLLLGPPGCGKTTLLLALSGRLSHSLQVSGEISYNGYKLDEFVPQKTSVYVSQHDLHIPEMTVRETIDFSACCQGIGNRSARGVESTLMTDYVLKVFPAVPSPFLGTSNISAMFRFVASFQTVVPAMAVGSFAMLTVFLFGASMPSWLEWGFWISPLAYGEIGLAVNEFLAPRWAKHQTVLALLFLMRNIINFKEKQMELIVFAKMRELLALILHIAQQLRRDFVNEVLEIVELDGIKDSLVGIPGLSGLSTEQRKRLTVAVELVANPSIIFMDEPIIFKDSLVGIPGLSGLSTEQRKRLTVAVELVANPSIIFMDEPTSGLDARAAAVVMRAVKNVAETGRTVVCTIHQPSIDVFESFEELIVMKIGGRIIYSGLLGQHSSRIIKYFESIPGVPKIKDKYNSAAWMLEVTSKSMEGKLGVDFEQIYKESALYEEKKELVKQLSTPTPGSKDLHFHTRFTQNGWEQFKACLWKQNLSYWRTPAYNLLCIMYMSAASFLFGLLFWQKGKKMLVNSFSLLLIFAYEINRIPKRKKENEQDLFNIMGSMYCAIIFFGINNCSTVQPLIATERNVLIEVPYLLAEAFLYVIITYPMIGYSLCVHKIAWSCYAMFCSLLSYNYLGMLLISVTPTIQVASILTSLAYTLQNLFAGFIVPKPHIPKWWLWLYYLCPGSWALNGMFTSQYGDVHKGISAFGEATTVSTFLEDYFGYHNSFLSLVGPDDIESVRIELAEIGRSIRSSFRSRVSSFRTSEGGKDGDGDEDHELQWAAVERLPTFERITTALFEENDATTTAGRGDIKRKRIVNVAKLVAQERHMFIEKLIKHIENDNLQLLQKLRKRIDKVGVQLPTVEVRYQNLCVEAECEGLVNWSRSREAAKISIIKDVSGIIKPGRMTLLLGPPGCGKTTFLLALSGKLSHSLKLEKQLISLHAFRAQGVELAISVQGLQSNLQTDYILKVLPPVPYTYMQLQGKVDDTNPLDRDMTETVGHSKSSTVRTMVLPFQPLTITFQDVQYYVDTPSEMRKRGFPEKKLKLLSDITGAFRPGILTALMGVSGAGKTTLMDVLSGRKTDGIIKGDIRIGGYPKVQQTFARISGYCEQTDIHSPLVTVEESVEFVNEVIETIELDGIKDSLVGIPGVSGLSTEQRKRLTIAVELVANPSIIFMDEPTSGLDARAAAIVMRAVKNVVETGRTVVCTIHQPSIDIFEAFDESVPGVPKIKDNHNPATWMLEVTSTSAEAELGIDFGKIYEESTLYGDNQQDLFNIVGAMFGSVILFGINNCTPALAVVSTERIVMYRERFAGMYSSWAYSFSQVLVEIPYTLTQAIAYVIITYPMIGYSWSAYKIFWYFYSMFCLLLTFNYEGMLLVALTPSIQVATILASSTYTMLNLFAGFIVPKPAWLGSQAPRAKKWNPWRLSWKKLVAVAVPMVVEEMLQMSTCNGLQLFKDSPPLLNALLQPCWRKKIRQMPIPKKVGVELPTVEVRYTNLCVEAECEIVRGKPLPTLWNTAKSILSNDLIARSSRMWQNNIFDVSIWKAKPFPQGEISYNGYKLEELVPQKTLAYVSQNDLHIPEMTTLLRKSVEGRSRQGSSQILM</sequence>
<feature type="transmembrane region" description="Helical" evidence="11">
    <location>
        <begin position="1415"/>
        <end position="1441"/>
    </location>
</feature>
<feature type="transmembrane region" description="Helical" evidence="11">
    <location>
        <begin position="640"/>
        <end position="661"/>
    </location>
</feature>
<keyword evidence="8 11" id="KW-1133">Transmembrane helix</keyword>
<dbReference type="OrthoDB" id="245989at2759"/>
<dbReference type="EMBL" id="JAKUCV010007409">
    <property type="protein sequence ID" value="KAJ4823600.1"/>
    <property type="molecule type" value="Genomic_DNA"/>
</dbReference>
<comment type="subcellular location">
    <subcellularLocation>
        <location evidence="1">Membrane</location>
        <topology evidence="1">Multi-pass membrane protein</topology>
    </subcellularLocation>
</comment>
<feature type="transmembrane region" description="Helical" evidence="11">
    <location>
        <begin position="787"/>
        <end position="810"/>
    </location>
</feature>
<keyword evidence="9 11" id="KW-0472">Membrane</keyword>
<dbReference type="InterPro" id="IPR034003">
    <property type="entry name" value="ABCG_PDR_2"/>
</dbReference>
<gene>
    <name evidence="13" type="ORF">Tsubulata_026479</name>
</gene>
<feature type="domain" description="ABC transporter" evidence="12">
    <location>
        <begin position="1161"/>
        <end position="1394"/>
    </location>
</feature>
<dbReference type="SUPFAM" id="SSF52540">
    <property type="entry name" value="P-loop containing nucleoside triphosphate hydrolases"/>
    <property type="match status" value="5"/>
</dbReference>
<dbReference type="GO" id="GO:0016020">
    <property type="term" value="C:membrane"/>
    <property type="evidence" value="ECO:0007669"/>
    <property type="project" value="UniProtKB-SubCell"/>
</dbReference>
<proteinExistence type="inferred from homology"/>
<feature type="transmembrane region" description="Helical" evidence="11">
    <location>
        <begin position="695"/>
        <end position="712"/>
    </location>
</feature>
<name>A0A9Q0F201_9ROSI</name>
<evidence type="ECO:0000259" key="12">
    <source>
        <dbReference type="PROSITE" id="PS50893"/>
    </source>
</evidence>
<dbReference type="GO" id="GO:0005524">
    <property type="term" value="F:ATP binding"/>
    <property type="evidence" value="ECO:0007669"/>
    <property type="project" value="UniProtKB-KW"/>
</dbReference>
<dbReference type="SMART" id="SM00382">
    <property type="entry name" value="AAA"/>
    <property type="match status" value="2"/>
</dbReference>
<dbReference type="GO" id="GO:0016887">
    <property type="term" value="F:ATP hydrolysis activity"/>
    <property type="evidence" value="ECO:0007669"/>
    <property type="project" value="InterPro"/>
</dbReference>
<feature type="transmembrane region" description="Helical" evidence="11">
    <location>
        <begin position="732"/>
        <end position="752"/>
    </location>
</feature>
<dbReference type="Pfam" id="PF00005">
    <property type="entry name" value="ABC_tran"/>
    <property type="match status" value="3"/>
</dbReference>
<dbReference type="CDD" id="cd03232">
    <property type="entry name" value="ABCG_PDR_domain2"/>
    <property type="match status" value="1"/>
</dbReference>
<evidence type="ECO:0000256" key="4">
    <source>
        <dbReference type="ARBA" id="ARBA00022692"/>
    </source>
</evidence>
<evidence type="ECO:0000256" key="11">
    <source>
        <dbReference type="SAM" id="Phobius"/>
    </source>
</evidence>
<dbReference type="FunFam" id="3.40.50.300:FF:000059">
    <property type="entry name" value="ABC transporter G family member 40"/>
    <property type="match status" value="1"/>
</dbReference>
<keyword evidence="6" id="KW-0547">Nucleotide-binding</keyword>
<keyword evidence="7" id="KW-0067">ATP-binding</keyword>
<evidence type="ECO:0000256" key="6">
    <source>
        <dbReference type="ARBA" id="ARBA00022741"/>
    </source>
</evidence>
<dbReference type="InterPro" id="IPR003593">
    <property type="entry name" value="AAA+_ATPase"/>
</dbReference>
<evidence type="ECO:0000256" key="9">
    <source>
        <dbReference type="ARBA" id="ARBA00023136"/>
    </source>
</evidence>
<dbReference type="PANTHER" id="PTHR48040:SF18">
    <property type="entry name" value="PLEIOTROPIC DRUG RESISTANCE PROTEIN 3-LIKE ISOFORM X1"/>
    <property type="match status" value="1"/>
</dbReference>
<dbReference type="Pfam" id="PF01061">
    <property type="entry name" value="ABC2_membrane"/>
    <property type="match status" value="2"/>
</dbReference>
<keyword evidence="4 11" id="KW-0812">Transmembrane</keyword>
<reference evidence="13" key="1">
    <citation type="submission" date="2022-02" db="EMBL/GenBank/DDBJ databases">
        <authorList>
            <person name="Henning P.M."/>
            <person name="McCubbin A.G."/>
            <person name="Shore J.S."/>
        </authorList>
    </citation>
    <scope>NUCLEOTIDE SEQUENCE</scope>
    <source>
        <strain evidence="13">F60SS</strain>
        <tissue evidence="13">Leaves</tissue>
    </source>
</reference>
<keyword evidence="5" id="KW-0677">Repeat</keyword>
<evidence type="ECO:0000256" key="8">
    <source>
        <dbReference type="ARBA" id="ARBA00022989"/>
    </source>
</evidence>
<dbReference type="PROSITE" id="PS50893">
    <property type="entry name" value="ABC_TRANSPORTER_2"/>
    <property type="match status" value="2"/>
</dbReference>
<evidence type="ECO:0000256" key="7">
    <source>
        <dbReference type="ARBA" id="ARBA00022840"/>
    </source>
</evidence>
<comment type="similarity">
    <text evidence="2">Belongs to the ABC transporter superfamily. ABCG family. PDR (TC 3.A.1.205) subfamily.</text>
</comment>
<keyword evidence="14" id="KW-1185">Reference proteome</keyword>
<dbReference type="InterPro" id="IPR013525">
    <property type="entry name" value="ABC2_TM"/>
</dbReference>